<dbReference type="SUPFAM" id="SSF81301">
    <property type="entry name" value="Nucleotidyltransferase"/>
    <property type="match status" value="1"/>
</dbReference>
<dbReference type="GO" id="GO:0046872">
    <property type="term" value="F:metal ion binding"/>
    <property type="evidence" value="ECO:0007669"/>
    <property type="project" value="UniProtKB-KW"/>
</dbReference>
<dbReference type="InterPro" id="IPR002646">
    <property type="entry name" value="PolA_pol_head_dom"/>
</dbReference>
<dbReference type="CDD" id="cd00077">
    <property type="entry name" value="HDc"/>
    <property type="match status" value="1"/>
</dbReference>
<dbReference type="InterPro" id="IPR050124">
    <property type="entry name" value="tRNA_CCA-adding_enzyme"/>
</dbReference>
<dbReference type="InterPro" id="IPR043519">
    <property type="entry name" value="NT_sf"/>
</dbReference>
<evidence type="ECO:0000259" key="13">
    <source>
        <dbReference type="PROSITE" id="PS51831"/>
    </source>
</evidence>
<dbReference type="NCBIfam" id="NF008137">
    <property type="entry name" value="PRK10885.1"/>
    <property type="match status" value="1"/>
</dbReference>
<evidence type="ECO:0000256" key="3">
    <source>
        <dbReference type="ARBA" id="ARBA00022694"/>
    </source>
</evidence>
<accession>A0A832J741</accession>
<evidence type="ECO:0000256" key="12">
    <source>
        <dbReference type="RuleBase" id="RU003953"/>
    </source>
</evidence>
<dbReference type="GO" id="GO:0042245">
    <property type="term" value="P:RNA repair"/>
    <property type="evidence" value="ECO:0007669"/>
    <property type="project" value="UniProtKB-KW"/>
</dbReference>
<evidence type="ECO:0000256" key="4">
    <source>
        <dbReference type="ARBA" id="ARBA00022695"/>
    </source>
</evidence>
<comment type="cofactor">
    <cofactor evidence="1">
        <name>Mg(2+)</name>
        <dbReference type="ChEBI" id="CHEBI:18420"/>
    </cofactor>
</comment>
<keyword evidence="7" id="KW-0692">RNA repair</keyword>
<dbReference type="EC" id="3.1.3.-" evidence="14"/>
<keyword evidence="3" id="KW-0819">tRNA processing</keyword>
<dbReference type="CDD" id="cd05398">
    <property type="entry name" value="NT_ClassII-CCAase"/>
    <property type="match status" value="1"/>
</dbReference>
<reference evidence="14" key="1">
    <citation type="journal article" date="2020" name="mSystems">
        <title>Genome- and Community-Level Interaction Insights into Carbon Utilization and Element Cycling Functions of Hydrothermarchaeota in Hydrothermal Sediment.</title>
        <authorList>
            <person name="Zhou Z."/>
            <person name="Liu Y."/>
            <person name="Xu W."/>
            <person name="Pan J."/>
            <person name="Luo Z.H."/>
            <person name="Li M."/>
        </authorList>
    </citation>
    <scope>NUCLEOTIDE SEQUENCE [LARGE SCALE GENOMIC DNA]</scope>
    <source>
        <strain evidence="14">HyVt-505</strain>
    </source>
</reference>
<keyword evidence="4 14" id="KW-0548">Nucleotidyltransferase</keyword>
<evidence type="ECO:0000256" key="1">
    <source>
        <dbReference type="ARBA" id="ARBA00001946"/>
    </source>
</evidence>
<keyword evidence="9" id="KW-0067">ATP-binding</keyword>
<evidence type="ECO:0000256" key="7">
    <source>
        <dbReference type="ARBA" id="ARBA00022800"/>
    </source>
</evidence>
<name>A0A832J741_9GAMM</name>
<comment type="caution">
    <text evidence="14">The sequence shown here is derived from an EMBL/GenBank/DDBJ whole genome shotgun (WGS) entry which is preliminary data.</text>
</comment>
<dbReference type="InterPro" id="IPR006674">
    <property type="entry name" value="HD_domain"/>
</dbReference>
<keyword evidence="2 12" id="KW-0808">Transferase</keyword>
<dbReference type="AlphaFoldDB" id="A0A832J741"/>
<dbReference type="Pfam" id="PF01743">
    <property type="entry name" value="PolyA_pol"/>
    <property type="match status" value="1"/>
</dbReference>
<dbReference type="FunFam" id="3.30.460.10:FF:000016">
    <property type="entry name" value="Multifunctional CCA protein"/>
    <property type="match status" value="1"/>
</dbReference>
<dbReference type="Gene3D" id="3.30.460.10">
    <property type="entry name" value="Beta Polymerase, domain 2"/>
    <property type="match status" value="1"/>
</dbReference>
<dbReference type="EC" id="3.1.4.-" evidence="14"/>
<dbReference type="PROSITE" id="PS51831">
    <property type="entry name" value="HD"/>
    <property type="match status" value="1"/>
</dbReference>
<keyword evidence="5" id="KW-0479">Metal-binding</keyword>
<evidence type="ECO:0000256" key="5">
    <source>
        <dbReference type="ARBA" id="ARBA00022723"/>
    </source>
</evidence>
<dbReference type="GO" id="GO:0008033">
    <property type="term" value="P:tRNA processing"/>
    <property type="evidence" value="ECO:0007669"/>
    <property type="project" value="UniProtKB-KW"/>
</dbReference>
<evidence type="ECO:0000256" key="8">
    <source>
        <dbReference type="ARBA" id="ARBA00022801"/>
    </source>
</evidence>
<dbReference type="GO" id="GO:0004810">
    <property type="term" value="F:CCA tRNA nucleotidyltransferase activity"/>
    <property type="evidence" value="ECO:0007669"/>
    <property type="project" value="UniProtKB-EC"/>
</dbReference>
<dbReference type="GO" id="GO:0003723">
    <property type="term" value="F:RNA binding"/>
    <property type="evidence" value="ECO:0007669"/>
    <property type="project" value="UniProtKB-KW"/>
</dbReference>
<dbReference type="Proteomes" id="UP000885832">
    <property type="component" value="Unassembled WGS sequence"/>
</dbReference>
<keyword evidence="10" id="KW-0460">Magnesium</keyword>
<organism evidence="14">
    <name type="scientific">Candidatus Tenderia electrophaga</name>
    <dbReference type="NCBI Taxonomy" id="1748243"/>
    <lineage>
        <taxon>Bacteria</taxon>
        <taxon>Pseudomonadati</taxon>
        <taxon>Pseudomonadota</taxon>
        <taxon>Gammaproteobacteria</taxon>
        <taxon>Candidatus Tenderiales</taxon>
        <taxon>Candidatus Tenderiaceae</taxon>
        <taxon>Candidatus Tenderia</taxon>
    </lineage>
</organism>
<feature type="domain" description="HD" evidence="13">
    <location>
        <begin position="228"/>
        <end position="289"/>
    </location>
</feature>
<comment type="similarity">
    <text evidence="12">Belongs to the tRNA nucleotidyltransferase/poly(A) polymerase family.</text>
</comment>
<dbReference type="Pfam" id="PF01966">
    <property type="entry name" value="HD"/>
    <property type="match status" value="1"/>
</dbReference>
<keyword evidence="6" id="KW-0547">Nucleotide-binding</keyword>
<dbReference type="SUPFAM" id="SSF81891">
    <property type="entry name" value="Poly A polymerase C-terminal region-like"/>
    <property type="match status" value="1"/>
</dbReference>
<dbReference type="Gene3D" id="1.10.3090.10">
    <property type="entry name" value="cca-adding enzyme, domain 2"/>
    <property type="match status" value="1"/>
</dbReference>
<feature type="non-terminal residue" evidence="14">
    <location>
        <position position="289"/>
    </location>
</feature>
<dbReference type="Pfam" id="PF12627">
    <property type="entry name" value="PolyA_pol_RNAbd"/>
    <property type="match status" value="1"/>
</dbReference>
<dbReference type="EMBL" id="DRNF01000294">
    <property type="protein sequence ID" value="HHJ80914.1"/>
    <property type="molecule type" value="Genomic_DNA"/>
</dbReference>
<dbReference type="InterPro" id="IPR003607">
    <property type="entry name" value="HD/PDEase_dom"/>
</dbReference>
<evidence type="ECO:0000256" key="6">
    <source>
        <dbReference type="ARBA" id="ARBA00022741"/>
    </source>
</evidence>
<evidence type="ECO:0000256" key="11">
    <source>
        <dbReference type="ARBA" id="ARBA00022884"/>
    </source>
</evidence>
<protein>
    <submittedName>
        <fullName evidence="14">Multifunctional CCA addition/repair protein</fullName>
        <ecNumber evidence="14">2.7.7.72</ecNumber>
        <ecNumber evidence="14">3.1.3.-</ecNumber>
        <ecNumber evidence="14">3.1.4.-</ecNumber>
    </submittedName>
</protein>
<keyword evidence="11 12" id="KW-0694">RNA-binding</keyword>
<keyword evidence="8 14" id="KW-0378">Hydrolase</keyword>
<dbReference type="GO" id="GO:0005524">
    <property type="term" value="F:ATP binding"/>
    <property type="evidence" value="ECO:0007669"/>
    <property type="project" value="UniProtKB-KW"/>
</dbReference>
<dbReference type="PANTHER" id="PTHR47545">
    <property type="entry name" value="MULTIFUNCTIONAL CCA PROTEIN"/>
    <property type="match status" value="1"/>
</dbReference>
<sequence>MQIYQVGGAVRDKLLGLPVKDHDWVVVGATPDEMRQQGYRQVGKDFPVFLHPQTHEEYALARTERKTGPGYTGFTFHAAVDVSLEEDLIRRDLTINAIAMAEDGSITDPFNGQRDLQQKVLRHVSPAFSEDPVRILRIARFYARFAPLGFTIADETLSLMQTMVSHGEVDTLVAERVWQESQRALGEQQPRAFFETLRHCGALARIFPELDALFGVPQTEKHHPEIDTGIHTLMVLEQACLLSTEPRVRFAALLHDLGKGNTPKQEWPRHIGHEARSLPLVKQLCQRLR</sequence>
<dbReference type="PANTHER" id="PTHR47545:SF1">
    <property type="entry name" value="MULTIFUNCTIONAL CCA PROTEIN"/>
    <property type="match status" value="1"/>
</dbReference>
<dbReference type="GO" id="GO:0016787">
    <property type="term" value="F:hydrolase activity"/>
    <property type="evidence" value="ECO:0007669"/>
    <property type="project" value="UniProtKB-KW"/>
</dbReference>
<evidence type="ECO:0000256" key="9">
    <source>
        <dbReference type="ARBA" id="ARBA00022840"/>
    </source>
</evidence>
<proteinExistence type="inferred from homology"/>
<dbReference type="InterPro" id="IPR032828">
    <property type="entry name" value="PolyA_RNA-bd"/>
</dbReference>
<evidence type="ECO:0000256" key="2">
    <source>
        <dbReference type="ARBA" id="ARBA00022679"/>
    </source>
</evidence>
<evidence type="ECO:0000313" key="14">
    <source>
        <dbReference type="EMBL" id="HHJ80914.1"/>
    </source>
</evidence>
<dbReference type="EC" id="2.7.7.72" evidence="14"/>
<gene>
    <name evidence="14" type="ORF">ENJ65_04700</name>
</gene>
<evidence type="ECO:0000256" key="10">
    <source>
        <dbReference type="ARBA" id="ARBA00022842"/>
    </source>
</evidence>